<evidence type="ECO:0000256" key="3">
    <source>
        <dbReference type="ARBA" id="ARBA00022679"/>
    </source>
</evidence>
<keyword evidence="1 6" id="KW-0963">Cytoplasm</keyword>
<comment type="subcellular location">
    <subcellularLocation>
        <location evidence="6">Cytoplasm</location>
    </subcellularLocation>
</comment>
<dbReference type="GO" id="GO:0016430">
    <property type="term" value="F:tRNA (adenine-N6)-methyltransferase activity"/>
    <property type="evidence" value="ECO:0007669"/>
    <property type="project" value="UniProtKB-UniRule"/>
</dbReference>
<dbReference type="SUPFAM" id="SSF53335">
    <property type="entry name" value="S-adenosyl-L-methionine-dependent methyltransferases"/>
    <property type="match status" value="1"/>
</dbReference>
<comment type="caution">
    <text evidence="8">The sequence shown here is derived from an EMBL/GenBank/DDBJ whole genome shotgun (WGS) entry which is preliminary data.</text>
</comment>
<dbReference type="HAMAP" id="MF_01872">
    <property type="entry name" value="tRNA_methyltr_YfiC"/>
    <property type="match status" value="1"/>
</dbReference>
<dbReference type="InterPro" id="IPR022882">
    <property type="entry name" value="tRNA_adenine-N6_MeTrfase"/>
</dbReference>
<dbReference type="PROSITE" id="PS00092">
    <property type="entry name" value="N6_MTASE"/>
    <property type="match status" value="1"/>
</dbReference>
<dbReference type="InterPro" id="IPR007848">
    <property type="entry name" value="Small_mtfrase_dom"/>
</dbReference>
<evidence type="ECO:0000256" key="5">
    <source>
        <dbReference type="ARBA" id="ARBA00022694"/>
    </source>
</evidence>
<dbReference type="Gene3D" id="3.40.50.150">
    <property type="entry name" value="Vaccinia Virus protein VP39"/>
    <property type="match status" value="1"/>
</dbReference>
<feature type="domain" description="Methyltransferase small" evidence="7">
    <location>
        <begin position="40"/>
        <end position="171"/>
    </location>
</feature>
<evidence type="ECO:0000313" key="8">
    <source>
        <dbReference type="EMBL" id="RKS87446.1"/>
    </source>
</evidence>
<keyword evidence="4 6" id="KW-0949">S-adenosyl-L-methionine</keyword>
<organism evidence="8 9">
    <name type="scientific">Orbus hercynius</name>
    <dbReference type="NCBI Taxonomy" id="593135"/>
    <lineage>
        <taxon>Bacteria</taxon>
        <taxon>Pseudomonadati</taxon>
        <taxon>Pseudomonadota</taxon>
        <taxon>Gammaproteobacteria</taxon>
        <taxon>Orbales</taxon>
        <taxon>Orbaceae</taxon>
        <taxon>Orbus</taxon>
    </lineage>
</organism>
<evidence type="ECO:0000313" key="9">
    <source>
        <dbReference type="Proteomes" id="UP000278542"/>
    </source>
</evidence>
<name>A0A495RJV8_9GAMM</name>
<evidence type="ECO:0000256" key="2">
    <source>
        <dbReference type="ARBA" id="ARBA00022603"/>
    </source>
</evidence>
<dbReference type="Pfam" id="PF05175">
    <property type="entry name" value="MTS"/>
    <property type="match status" value="1"/>
</dbReference>
<dbReference type="PANTHER" id="PTHR47739:SF1">
    <property type="entry name" value="TRNA1(VAL) (ADENINE(37)-N6)-METHYLTRANSFERASE"/>
    <property type="match status" value="1"/>
</dbReference>
<dbReference type="CDD" id="cd02440">
    <property type="entry name" value="AdoMet_MTases"/>
    <property type="match status" value="1"/>
</dbReference>
<dbReference type="GO" id="GO:0005737">
    <property type="term" value="C:cytoplasm"/>
    <property type="evidence" value="ECO:0007669"/>
    <property type="project" value="UniProtKB-SubCell"/>
</dbReference>
<dbReference type="OrthoDB" id="5383291at2"/>
<dbReference type="InterPro" id="IPR050210">
    <property type="entry name" value="tRNA_Adenine-N(6)_MTase"/>
</dbReference>
<keyword evidence="9" id="KW-1185">Reference proteome</keyword>
<dbReference type="EC" id="2.1.1.223" evidence="6"/>
<dbReference type="EMBL" id="RBWY01000001">
    <property type="protein sequence ID" value="RKS87446.1"/>
    <property type="molecule type" value="Genomic_DNA"/>
</dbReference>
<keyword evidence="3 6" id="KW-0808">Transferase</keyword>
<keyword evidence="5 6" id="KW-0819">tRNA processing</keyword>
<dbReference type="GO" id="GO:0032259">
    <property type="term" value="P:methylation"/>
    <property type="evidence" value="ECO:0007669"/>
    <property type="project" value="UniProtKB-KW"/>
</dbReference>
<dbReference type="RefSeq" id="WP_121144344.1">
    <property type="nucleotide sequence ID" value="NZ_RBWY01000001.1"/>
</dbReference>
<keyword evidence="2 6" id="KW-0489">Methyltransferase</keyword>
<dbReference type="GO" id="GO:0008033">
    <property type="term" value="P:tRNA processing"/>
    <property type="evidence" value="ECO:0007669"/>
    <property type="project" value="UniProtKB-UniRule"/>
</dbReference>
<accession>A0A495RJV8</accession>
<comment type="function">
    <text evidence="6">Specifically methylates the adenine in position 37 of tRNA(1)(Val) (anticodon cmo5UAC).</text>
</comment>
<reference evidence="8 9" key="1">
    <citation type="submission" date="2018-10" db="EMBL/GenBank/DDBJ databases">
        <title>Genomic Encyclopedia of Type Strains, Phase IV (KMG-IV): sequencing the most valuable type-strain genomes for metagenomic binning, comparative biology and taxonomic classification.</title>
        <authorList>
            <person name="Goeker M."/>
        </authorList>
    </citation>
    <scope>NUCLEOTIDE SEQUENCE [LARGE SCALE GENOMIC DNA]</scope>
    <source>
        <strain evidence="8 9">DSM 22228</strain>
    </source>
</reference>
<dbReference type="AlphaFoldDB" id="A0A495RJV8"/>
<dbReference type="GO" id="GO:0003676">
    <property type="term" value="F:nucleic acid binding"/>
    <property type="evidence" value="ECO:0007669"/>
    <property type="project" value="InterPro"/>
</dbReference>
<proteinExistence type="inferred from homology"/>
<dbReference type="PANTHER" id="PTHR47739">
    <property type="entry name" value="TRNA1(VAL) (ADENINE(37)-N6)-METHYLTRANSFERASE"/>
    <property type="match status" value="1"/>
</dbReference>
<comment type="catalytic activity">
    <reaction evidence="6">
        <text>adenosine(37) in tRNA1(Val) + S-adenosyl-L-methionine = N(6)-methyladenosine(37) in tRNA1(Val) + S-adenosyl-L-homocysteine + H(+)</text>
        <dbReference type="Rhea" id="RHEA:43160"/>
        <dbReference type="Rhea" id="RHEA-COMP:10369"/>
        <dbReference type="Rhea" id="RHEA-COMP:10370"/>
        <dbReference type="ChEBI" id="CHEBI:15378"/>
        <dbReference type="ChEBI" id="CHEBI:57856"/>
        <dbReference type="ChEBI" id="CHEBI:59789"/>
        <dbReference type="ChEBI" id="CHEBI:74411"/>
        <dbReference type="ChEBI" id="CHEBI:74449"/>
        <dbReference type="EC" id="2.1.1.223"/>
    </reaction>
</comment>
<dbReference type="InterPro" id="IPR002052">
    <property type="entry name" value="DNA_methylase_N6_adenine_CS"/>
</dbReference>
<evidence type="ECO:0000256" key="6">
    <source>
        <dbReference type="HAMAP-Rule" id="MF_01872"/>
    </source>
</evidence>
<protein>
    <recommendedName>
        <fullName evidence="6">tRNA1(Val) (adenine(37)-N6)-methyltransferase</fullName>
        <ecNumber evidence="6">2.1.1.223</ecNumber>
    </recommendedName>
    <alternativeName>
        <fullName evidence="6">tRNA m6A37 methyltransferase</fullName>
    </alternativeName>
</protein>
<gene>
    <name evidence="8" type="ORF">DES39_0679</name>
</gene>
<sequence length="246" mass="28021">MQLPKNGFTFKRFFVAHDMSPMKVTTDSSLLGAWAPVTHQPKRALDIGCGCGVIALMLAQRLDNTDCVIDAVDIDPNAIAQCHENSLNSPFKPLTVQCADINQYQLGKAHHYDLIVSNPPYFDVAVECRNEQRQQARYTENLNHSQLIAIAKRLLTPQGFFCVVLPYHISARFKQLCQQHDLHLTQQMSVKYTEDKACSLSLLCFSQQKAEHVVNDTLIMRNHDNRYSQAIRDLLHDFYLFRASVL</sequence>
<evidence type="ECO:0000256" key="4">
    <source>
        <dbReference type="ARBA" id="ARBA00022691"/>
    </source>
</evidence>
<comment type="similarity">
    <text evidence="6">Belongs to the methyltransferase superfamily. tRNA (adenine-N(6)-)-methyltransferase family.</text>
</comment>
<evidence type="ECO:0000259" key="7">
    <source>
        <dbReference type="Pfam" id="PF05175"/>
    </source>
</evidence>
<dbReference type="InterPro" id="IPR029063">
    <property type="entry name" value="SAM-dependent_MTases_sf"/>
</dbReference>
<dbReference type="Proteomes" id="UP000278542">
    <property type="component" value="Unassembled WGS sequence"/>
</dbReference>
<evidence type="ECO:0000256" key="1">
    <source>
        <dbReference type="ARBA" id="ARBA00022490"/>
    </source>
</evidence>